<comment type="caution">
    <text evidence="1">The sequence shown here is derived from an EMBL/GenBank/DDBJ whole genome shotgun (WGS) entry which is preliminary data.</text>
</comment>
<organism evidence="1 2">
    <name type="scientific">Sesamum alatum</name>
    <dbReference type="NCBI Taxonomy" id="300844"/>
    <lineage>
        <taxon>Eukaryota</taxon>
        <taxon>Viridiplantae</taxon>
        <taxon>Streptophyta</taxon>
        <taxon>Embryophyta</taxon>
        <taxon>Tracheophyta</taxon>
        <taxon>Spermatophyta</taxon>
        <taxon>Magnoliopsida</taxon>
        <taxon>eudicotyledons</taxon>
        <taxon>Gunneridae</taxon>
        <taxon>Pentapetalae</taxon>
        <taxon>asterids</taxon>
        <taxon>lamiids</taxon>
        <taxon>Lamiales</taxon>
        <taxon>Pedaliaceae</taxon>
        <taxon>Sesamum</taxon>
    </lineage>
</organism>
<dbReference type="AlphaFoldDB" id="A0AAE1Y8S6"/>
<dbReference type="Proteomes" id="UP001293254">
    <property type="component" value="Unassembled WGS sequence"/>
</dbReference>
<gene>
    <name evidence="1" type="ORF">Salat_1741400</name>
</gene>
<keyword evidence="2" id="KW-1185">Reference proteome</keyword>
<reference evidence="1" key="2">
    <citation type="journal article" date="2024" name="Plant">
        <title>Genomic evolution and insights into agronomic trait innovations of Sesamum species.</title>
        <authorList>
            <person name="Miao H."/>
            <person name="Wang L."/>
            <person name="Qu L."/>
            <person name="Liu H."/>
            <person name="Sun Y."/>
            <person name="Le M."/>
            <person name="Wang Q."/>
            <person name="Wei S."/>
            <person name="Zheng Y."/>
            <person name="Lin W."/>
            <person name="Duan Y."/>
            <person name="Cao H."/>
            <person name="Xiong S."/>
            <person name="Wang X."/>
            <person name="Wei L."/>
            <person name="Li C."/>
            <person name="Ma Q."/>
            <person name="Ju M."/>
            <person name="Zhao R."/>
            <person name="Li G."/>
            <person name="Mu C."/>
            <person name="Tian Q."/>
            <person name="Mei H."/>
            <person name="Zhang T."/>
            <person name="Gao T."/>
            <person name="Zhang H."/>
        </authorList>
    </citation>
    <scope>NUCLEOTIDE SEQUENCE</scope>
    <source>
        <strain evidence="1">3651</strain>
    </source>
</reference>
<evidence type="ECO:0000313" key="1">
    <source>
        <dbReference type="EMBL" id="KAK4425474.1"/>
    </source>
</evidence>
<sequence>MPEPVELENGQTVQYHRELDAYIKRQDQDLSARFTMLRCVHDNLIREYEKYSTAKELCEVLKVTYGSTSATRLRVLTLRSLREQTWGHVKLVLMHNEQIKMFNSIPSHLKLEANHRVSERAQQAALVAHASQYKSYKGKSLSKPTGARQSQILACPTK</sequence>
<accession>A0AAE1Y8S6</accession>
<protein>
    <submittedName>
        <fullName evidence="1">Uncharacterized protein</fullName>
    </submittedName>
</protein>
<name>A0AAE1Y8S6_9LAMI</name>
<dbReference type="EMBL" id="JACGWO010000006">
    <property type="protein sequence ID" value="KAK4425474.1"/>
    <property type="molecule type" value="Genomic_DNA"/>
</dbReference>
<evidence type="ECO:0000313" key="2">
    <source>
        <dbReference type="Proteomes" id="UP001293254"/>
    </source>
</evidence>
<proteinExistence type="predicted"/>
<reference evidence="1" key="1">
    <citation type="submission" date="2020-06" db="EMBL/GenBank/DDBJ databases">
        <authorList>
            <person name="Li T."/>
            <person name="Hu X."/>
            <person name="Zhang T."/>
            <person name="Song X."/>
            <person name="Zhang H."/>
            <person name="Dai N."/>
            <person name="Sheng W."/>
            <person name="Hou X."/>
            <person name="Wei L."/>
        </authorList>
    </citation>
    <scope>NUCLEOTIDE SEQUENCE</scope>
    <source>
        <strain evidence="1">3651</strain>
        <tissue evidence="1">Leaf</tissue>
    </source>
</reference>